<dbReference type="InterPro" id="IPR029055">
    <property type="entry name" value="Ntn_hydrolases_N"/>
</dbReference>
<dbReference type="Gene3D" id="3.60.20.40">
    <property type="match status" value="1"/>
</dbReference>
<dbReference type="Pfam" id="PF01019">
    <property type="entry name" value="G_glu_transpept"/>
    <property type="match status" value="1"/>
</dbReference>
<dbReference type="InterPro" id="IPR052896">
    <property type="entry name" value="GGT-like_enzyme"/>
</dbReference>
<keyword evidence="2" id="KW-1185">Reference proteome</keyword>
<evidence type="ECO:0000313" key="2">
    <source>
        <dbReference type="Proteomes" id="UP000604241"/>
    </source>
</evidence>
<proteinExistence type="predicted"/>
<comment type="caution">
    <text evidence="1">The sequence shown here is derived from an EMBL/GenBank/DDBJ whole genome shotgun (WGS) entry which is preliminary data.</text>
</comment>
<evidence type="ECO:0000313" key="1">
    <source>
        <dbReference type="EMBL" id="MBD7917928.1"/>
    </source>
</evidence>
<organism evidence="1 2">
    <name type="scientific">Cellulomonas avistercoris</name>
    <dbReference type="NCBI Taxonomy" id="2762242"/>
    <lineage>
        <taxon>Bacteria</taxon>
        <taxon>Bacillati</taxon>
        <taxon>Actinomycetota</taxon>
        <taxon>Actinomycetes</taxon>
        <taxon>Micrococcales</taxon>
        <taxon>Cellulomonadaceae</taxon>
        <taxon>Cellulomonas</taxon>
    </lineage>
</organism>
<dbReference type="PANTHER" id="PTHR43881:SF1">
    <property type="entry name" value="GAMMA-GLUTAMYLTRANSPEPTIDASE (AFU_ORTHOLOGUE AFUA_4G13580)"/>
    <property type="match status" value="1"/>
</dbReference>
<reference evidence="1 2" key="1">
    <citation type="submission" date="2020-08" db="EMBL/GenBank/DDBJ databases">
        <title>A Genomic Blueprint of the Chicken Gut Microbiome.</title>
        <authorList>
            <person name="Gilroy R."/>
            <person name="Ravi A."/>
            <person name="Getino M."/>
            <person name="Pursley I."/>
            <person name="Horton D.L."/>
            <person name="Alikhan N.-F."/>
            <person name="Baker D."/>
            <person name="Gharbi K."/>
            <person name="Hall N."/>
            <person name="Watson M."/>
            <person name="Adriaenssens E.M."/>
            <person name="Foster-Nyarko E."/>
            <person name="Jarju S."/>
            <person name="Secka A."/>
            <person name="Antonio M."/>
            <person name="Oren A."/>
            <person name="Chaudhuri R."/>
            <person name="La Ragione R.M."/>
            <person name="Hildebrand F."/>
            <person name="Pallen M.J."/>
        </authorList>
    </citation>
    <scope>NUCLEOTIDE SEQUENCE [LARGE SCALE GENOMIC DNA]</scope>
    <source>
        <strain evidence="1 2">Sa3CUA2</strain>
    </source>
</reference>
<name>A0ABR8QBX1_9CELL</name>
<accession>A0ABR8QBX1</accession>
<dbReference type="PANTHER" id="PTHR43881">
    <property type="entry name" value="GAMMA-GLUTAMYLTRANSPEPTIDASE (AFU_ORTHOLOGUE AFUA_4G13580)"/>
    <property type="match status" value="1"/>
</dbReference>
<gene>
    <name evidence="1" type="ORF">H9657_06510</name>
</gene>
<dbReference type="EMBL" id="JACSQV010000004">
    <property type="protein sequence ID" value="MBD7917928.1"/>
    <property type="molecule type" value="Genomic_DNA"/>
</dbReference>
<dbReference type="Gene3D" id="1.10.246.130">
    <property type="match status" value="1"/>
</dbReference>
<dbReference type="SUPFAM" id="SSF56235">
    <property type="entry name" value="N-terminal nucleophile aminohydrolases (Ntn hydrolases)"/>
    <property type="match status" value="1"/>
</dbReference>
<protein>
    <submittedName>
        <fullName evidence="1">Gamma-glutamyltransferase</fullName>
    </submittedName>
</protein>
<dbReference type="PRINTS" id="PR01210">
    <property type="entry name" value="GGTRANSPTASE"/>
</dbReference>
<dbReference type="RefSeq" id="WP_191781598.1">
    <property type="nucleotide sequence ID" value="NZ_JACSQV010000004.1"/>
</dbReference>
<dbReference type="InterPro" id="IPR043138">
    <property type="entry name" value="GGT_lsub"/>
</dbReference>
<dbReference type="InterPro" id="IPR043137">
    <property type="entry name" value="GGT_ssub_C"/>
</dbReference>
<dbReference type="Proteomes" id="UP000604241">
    <property type="component" value="Unassembled WGS sequence"/>
</dbReference>
<sequence>MFTTRPVLTGTFGMVASTHWLASAVGMRTLEAGGNAFDAAAAAGFTLSVVEPHLNGPGGDAPLLGHRAADGHTFVVCGQGVVPALATTDAYRALGVEEVPGTGHLAAVVPGAFGAWLDLLARYGTLPLADVLGPAIGYARDGYPLVAAGARTVATVADMFRAHWPTSAQVYLPGGVAPTAGGRFRNPDLARTFERLLAEAAAAGPGREAQIEGARRAFYEGFVAEAVDAFVAGTPVLDATGRAHTGFLRGADLAAWHAAEEPTVAVPFAGIEVHKTGPWGQGPVLLQQLRMLEALGVEDLVRDVVARPGREAEDDGPLAELVHVVVEVAKLAFADRDAWYGDSGDVPLDALLSSAYAARRARLVGAGADDGYRPGDPDGRAPRLPRALVAARAAADAGGPGPRGPAPAGLGEPTVSRTGLSPGDTCHVDVVDRWGNQVSATPSGGWLQSSPVVPGLGFALPTRAQMCWVEDGLPASLVPGRRPRTTLSPAMVLGAGHGFAFGTPGGDQQDQWPVPFLLRHLLGGMDLQAAIDAPTWHSSHVHGSFQPRTHTPRGVAVESRLGTGVLGALAARGHAVEDAGPWTLGRLSAAGVAPDGWLRAAANARGQQGYAAGR</sequence>